<evidence type="ECO:0000259" key="1">
    <source>
        <dbReference type="Pfam" id="PF13355"/>
    </source>
</evidence>
<evidence type="ECO:0008006" key="6">
    <source>
        <dbReference type="Google" id="ProtNLM"/>
    </source>
</evidence>
<dbReference type="EMBL" id="JADGMS010000012">
    <property type="protein sequence ID" value="KAF9671206.1"/>
    <property type="molecule type" value="Genomic_DNA"/>
</dbReference>
<protein>
    <recommendedName>
        <fullName evidence="6">ARC6 IMS domain-containing protein</fullName>
    </recommendedName>
</protein>
<dbReference type="InterPro" id="IPR058032">
    <property type="entry name" value="CDP1-like_a_solenoid_1"/>
</dbReference>
<reference evidence="4 5" key="1">
    <citation type="submission" date="2020-10" db="EMBL/GenBank/DDBJ databases">
        <title>Plant Genome Project.</title>
        <authorList>
            <person name="Zhang R.-G."/>
        </authorList>
    </citation>
    <scope>NUCLEOTIDE SEQUENCE [LARGE SCALE GENOMIC DNA]</scope>
    <source>
        <strain evidence="4">FAFU-HL-1</strain>
        <tissue evidence="4">Leaf</tissue>
    </source>
</reference>
<gene>
    <name evidence="4" type="ORF">SADUNF_Sadunf12G0023300</name>
</gene>
<dbReference type="PANTHER" id="PTHR33925">
    <property type="entry name" value="PLASTID DIVISION PROTEIN CDP1, CHLOROPLASTIC-RELATED"/>
    <property type="match status" value="1"/>
</dbReference>
<proteinExistence type="predicted"/>
<dbReference type="Pfam" id="PF13355">
    <property type="entry name" value="ARC6-like_IMS"/>
    <property type="match status" value="1"/>
</dbReference>
<dbReference type="GO" id="GO:0010020">
    <property type="term" value="P:chloroplast fission"/>
    <property type="evidence" value="ECO:0007669"/>
    <property type="project" value="TreeGrafter"/>
</dbReference>
<dbReference type="PANTHER" id="PTHR33925:SF2">
    <property type="entry name" value="PLASTID DIVISION PROTEIN CDP1, CHLOROPLASTIC"/>
    <property type="match status" value="1"/>
</dbReference>
<dbReference type="InterPro" id="IPR025344">
    <property type="entry name" value="CDP1-like_IMS"/>
</dbReference>
<evidence type="ECO:0000259" key="3">
    <source>
        <dbReference type="Pfam" id="PF25515"/>
    </source>
</evidence>
<dbReference type="GO" id="GO:0009706">
    <property type="term" value="C:chloroplast inner membrane"/>
    <property type="evidence" value="ECO:0007669"/>
    <property type="project" value="TreeGrafter"/>
</dbReference>
<evidence type="ECO:0000313" key="4">
    <source>
        <dbReference type="EMBL" id="KAF9671206.1"/>
    </source>
</evidence>
<dbReference type="InterPro" id="IPR057137">
    <property type="entry name" value="CDP1-like_a_solenoid_2"/>
</dbReference>
<feature type="domain" description="Plastid division protein CDP1-like 2nd alpha solenoid" evidence="2">
    <location>
        <begin position="372"/>
        <end position="439"/>
    </location>
</feature>
<comment type="caution">
    <text evidence="4">The sequence shown here is derived from an EMBL/GenBank/DDBJ whole genome shotgun (WGS) entry which is preliminary data.</text>
</comment>
<feature type="domain" description="Plastid division protein CDP1-like IMS" evidence="1">
    <location>
        <begin position="845"/>
        <end position="962"/>
    </location>
</feature>
<evidence type="ECO:0000259" key="2">
    <source>
        <dbReference type="Pfam" id="PF23468"/>
    </source>
</evidence>
<feature type="domain" description="Plastid division protein CDP1-like 1st alpha solenoid" evidence="3">
    <location>
        <begin position="180"/>
        <end position="327"/>
    </location>
</feature>
<keyword evidence="5" id="KW-1185">Reference proteome</keyword>
<name>A0A835JL14_9ROSI</name>
<dbReference type="Proteomes" id="UP000657918">
    <property type="component" value="Unassembled WGS sequence"/>
</dbReference>
<organism evidence="4 5">
    <name type="scientific">Salix dunnii</name>
    <dbReference type="NCBI Taxonomy" id="1413687"/>
    <lineage>
        <taxon>Eukaryota</taxon>
        <taxon>Viridiplantae</taxon>
        <taxon>Streptophyta</taxon>
        <taxon>Embryophyta</taxon>
        <taxon>Tracheophyta</taxon>
        <taxon>Spermatophyta</taxon>
        <taxon>Magnoliopsida</taxon>
        <taxon>eudicotyledons</taxon>
        <taxon>Gunneridae</taxon>
        <taxon>Pentapetalae</taxon>
        <taxon>rosids</taxon>
        <taxon>fabids</taxon>
        <taxon>Malpighiales</taxon>
        <taxon>Salicaceae</taxon>
        <taxon>Saliceae</taxon>
        <taxon>Salix</taxon>
    </lineage>
</organism>
<sequence>MAVSNLNLTPTILSSFSSSRCCYCYLYRNSKVSFNRKRDCPKRSLLCLGLVKNNASSSSSSGIGASVSRVSRKSDFESNNSKWILNATTDTRILDNAAGTATVEILVTCYQVVGVPDKAEKDEIVKSVMQLKNAQVEEGYTMDAVMSRQDLLMDIRDKLLFEPEYAGNVREKIPPKSSLRIPWAWLSGALCLLQEVGEEKLVLDIGRSALRHPEAKPFAHDVLLSMALAECAIAKIGFEKNKVSLGFEALARAQCLLRSKISLGKMTLLSQIEESLEELAPACTLELLGMLHSPENAERRRGAIAALRELLRQGLDVETSCRVQDWPCFLSQALNRLMATEIVDLLPWDDLAIVRKNKKSLESQNQRVVIDFNCFYMVMLAHVALGFSSKKTELVNKAKTICECLMASESIDLKFEEAFCLFLLGQGNQDQAVEKLQEIESNSNPATRSLIPGKEMKDGSGAKPSLVCIFTPAFCIVHSHIQAQLKHQRGCDGIRAPYSYGVCLYVILANEYIQPNIIYIWAGSFNMVLQLAHYVRHLLPSFGYLGCSVANLVYSCWILVGRGCQTTSYPVGDSSDNHDSRISMLSHVRMPAELCQETWLKDSVLAIFSDTRDCSPSLVSFFGGGRRAIASKKSRMAAQATAPVSHRPLSDIAMKQMDAGETIPCMNSSQHFRSAENQLAPTDLQSSLILTKNDSGSSANESSVQMKRDLGVHNRGTWESWLERGDLAGKISFVGVLGCIVFITFKLSGMNVRRMRIASRVTSDRTSMGTSSLAWTTDSSLDRSVHPVYISRSGSFGRMRNLLSMIKVQFGNRSDTKILQGSGLAASISSSIATISRKQMPVEEAEALVKHWQAIKAEALGPGHHVHSLSEVLDESMLAQWQALADAAKSQSSYWRFVLLQLSILQAHRFSDGYGVEIAEIEALLEEAAELVDESLQKNPNYYSTYKILYVLKRQDDGSWRFCQGDIQTKS</sequence>
<dbReference type="Pfam" id="PF23468">
    <property type="entry name" value="ARC6"/>
    <property type="match status" value="1"/>
</dbReference>
<dbReference type="Pfam" id="PF25515">
    <property type="entry name" value="Arm_PDR"/>
    <property type="match status" value="1"/>
</dbReference>
<dbReference type="InterPro" id="IPR044685">
    <property type="entry name" value="CPD1-like"/>
</dbReference>
<dbReference type="OrthoDB" id="1708707at2759"/>
<dbReference type="AlphaFoldDB" id="A0A835JL14"/>
<accession>A0A835JL14</accession>
<evidence type="ECO:0000313" key="5">
    <source>
        <dbReference type="Proteomes" id="UP000657918"/>
    </source>
</evidence>